<evidence type="ECO:0000259" key="5">
    <source>
        <dbReference type="PROSITE" id="PS50045"/>
    </source>
</evidence>
<dbReference type="InterPro" id="IPR002078">
    <property type="entry name" value="Sigma_54_int"/>
</dbReference>
<evidence type="ECO:0000256" key="3">
    <source>
        <dbReference type="ARBA" id="ARBA00023015"/>
    </source>
</evidence>
<feature type="domain" description="Sigma-54 factor interaction" evidence="5">
    <location>
        <begin position="164"/>
        <end position="392"/>
    </location>
</feature>
<dbReference type="Pfam" id="PF13188">
    <property type="entry name" value="PAS_8"/>
    <property type="match status" value="1"/>
</dbReference>
<dbReference type="CDD" id="cd00009">
    <property type="entry name" value="AAA"/>
    <property type="match status" value="1"/>
</dbReference>
<dbReference type="eggNOG" id="COG3829">
    <property type="taxonomic scope" value="Bacteria"/>
</dbReference>
<dbReference type="PROSITE" id="PS50045">
    <property type="entry name" value="SIGMA54_INTERACT_4"/>
    <property type="match status" value="1"/>
</dbReference>
<dbReference type="SMART" id="SM00382">
    <property type="entry name" value="AAA"/>
    <property type="match status" value="1"/>
</dbReference>
<dbReference type="SUPFAM" id="SSF52540">
    <property type="entry name" value="P-loop containing nucleoside triphosphate hydrolases"/>
    <property type="match status" value="1"/>
</dbReference>
<dbReference type="Gene3D" id="1.10.8.60">
    <property type="match status" value="1"/>
</dbReference>
<dbReference type="Pfam" id="PF25601">
    <property type="entry name" value="AAA_lid_14"/>
    <property type="match status" value="1"/>
</dbReference>
<evidence type="ECO:0000256" key="1">
    <source>
        <dbReference type="ARBA" id="ARBA00022741"/>
    </source>
</evidence>
<keyword evidence="4" id="KW-0804">Transcription</keyword>
<name>W4R0B0_HALA3</name>
<dbReference type="PANTHER" id="PTHR32071:SF57">
    <property type="entry name" value="C4-DICARBOXYLATE TRANSPORT TRANSCRIPTIONAL REGULATORY PROTEIN DCTD"/>
    <property type="match status" value="1"/>
</dbReference>
<comment type="caution">
    <text evidence="6">The sequence shown here is derived from an EMBL/GenBank/DDBJ whole genome shotgun (WGS) entry which is preliminary data.</text>
</comment>
<evidence type="ECO:0000313" key="7">
    <source>
        <dbReference type="Proteomes" id="UP000018896"/>
    </source>
</evidence>
<keyword evidence="2" id="KW-0067">ATP-binding</keyword>
<dbReference type="Proteomes" id="UP000018896">
    <property type="component" value="Unassembled WGS sequence"/>
</dbReference>
<organism evidence="6 7">
    <name type="scientific">Halalkalibacter akibai (strain ATCC 43226 / DSM 21942 / CIP 109018 / JCM 9157 / 1139)</name>
    <name type="common">Bacillus akibai</name>
    <dbReference type="NCBI Taxonomy" id="1236973"/>
    <lineage>
        <taxon>Bacteria</taxon>
        <taxon>Bacillati</taxon>
        <taxon>Bacillota</taxon>
        <taxon>Bacilli</taxon>
        <taxon>Bacillales</taxon>
        <taxon>Bacillaceae</taxon>
        <taxon>Halalkalibacter</taxon>
    </lineage>
</organism>
<dbReference type="PRINTS" id="PR01590">
    <property type="entry name" value="HTHFIS"/>
</dbReference>
<keyword evidence="3" id="KW-0805">Transcription regulation</keyword>
<dbReference type="InterPro" id="IPR025662">
    <property type="entry name" value="Sigma_54_int_dom_ATP-bd_1"/>
</dbReference>
<protein>
    <submittedName>
        <fullName evidence="6">Transcriptional regulator</fullName>
    </submittedName>
</protein>
<dbReference type="FunFam" id="3.40.50.300:FF:000006">
    <property type="entry name" value="DNA-binding transcriptional regulator NtrC"/>
    <property type="match status" value="1"/>
</dbReference>
<dbReference type="InterPro" id="IPR003593">
    <property type="entry name" value="AAA+_ATPase"/>
</dbReference>
<gene>
    <name evidence="6" type="ORF">JCM9157_4225</name>
</gene>
<dbReference type="PANTHER" id="PTHR32071">
    <property type="entry name" value="TRANSCRIPTIONAL REGULATORY PROTEIN"/>
    <property type="match status" value="1"/>
</dbReference>
<dbReference type="Pfam" id="PF00158">
    <property type="entry name" value="Sigma54_activat"/>
    <property type="match status" value="1"/>
</dbReference>
<dbReference type="Gene3D" id="1.10.10.60">
    <property type="entry name" value="Homeodomain-like"/>
    <property type="match status" value="1"/>
</dbReference>
<dbReference type="OrthoDB" id="9771372at2"/>
<accession>W4R0B0</accession>
<proteinExistence type="predicted"/>
<reference evidence="6 7" key="1">
    <citation type="journal article" date="2014" name="Genome Announc.">
        <title>Draft Genome Sequences of Three Alkaliphilic Bacillus Strains, Bacillus wakoensis JCM 9140T, Bacillus akibai JCM 9157T, and Bacillus hemicellulosilyticus JCM 9152T.</title>
        <authorList>
            <person name="Yuki M."/>
            <person name="Oshima K."/>
            <person name="Suda W."/>
            <person name="Oshida Y."/>
            <person name="Kitamura K."/>
            <person name="Iida T."/>
            <person name="Hattori M."/>
            <person name="Ohkuma M."/>
        </authorList>
    </citation>
    <scope>NUCLEOTIDE SEQUENCE [LARGE SCALE GENOMIC DNA]</scope>
    <source>
        <strain evidence="6 7">JCM 9157</strain>
    </source>
</reference>
<dbReference type="PROSITE" id="PS00675">
    <property type="entry name" value="SIGMA54_INTERACT_1"/>
    <property type="match status" value="1"/>
</dbReference>
<dbReference type="AlphaFoldDB" id="W4R0B0"/>
<dbReference type="InterPro" id="IPR000014">
    <property type="entry name" value="PAS"/>
</dbReference>
<evidence type="ECO:0000256" key="4">
    <source>
        <dbReference type="ARBA" id="ARBA00023163"/>
    </source>
</evidence>
<dbReference type="InterPro" id="IPR009057">
    <property type="entry name" value="Homeodomain-like_sf"/>
</dbReference>
<dbReference type="InterPro" id="IPR025943">
    <property type="entry name" value="Sigma_54_int_dom_ATP-bd_2"/>
</dbReference>
<keyword evidence="1" id="KW-0547">Nucleotide-binding</keyword>
<dbReference type="EMBL" id="BAUV01000049">
    <property type="protein sequence ID" value="GAE36984.1"/>
    <property type="molecule type" value="Genomic_DNA"/>
</dbReference>
<dbReference type="RefSeq" id="WP_035667304.1">
    <property type="nucleotide sequence ID" value="NZ_BAUV01000049.1"/>
</dbReference>
<evidence type="ECO:0000256" key="2">
    <source>
        <dbReference type="ARBA" id="ARBA00022840"/>
    </source>
</evidence>
<dbReference type="Gene3D" id="3.40.50.300">
    <property type="entry name" value="P-loop containing nucleotide triphosphate hydrolases"/>
    <property type="match status" value="1"/>
</dbReference>
<dbReference type="GO" id="GO:0006355">
    <property type="term" value="P:regulation of DNA-templated transcription"/>
    <property type="evidence" value="ECO:0007669"/>
    <property type="project" value="InterPro"/>
</dbReference>
<dbReference type="SUPFAM" id="SSF46689">
    <property type="entry name" value="Homeodomain-like"/>
    <property type="match status" value="1"/>
</dbReference>
<sequence>MNILDTVNQITRSFDQVESIVQALPFAVVLTNEKNEILYHNEMFEQMLGKKEIAYLLLQPLKLLLNQESLEFIQIGMNLHTEINGNPYVVRKEAAYVHGEKHYLYVFSSVEQLEQLLNINREKSVLQETVMEYAYDGNAIIEENESTKNEFKEQNKALFNLQDIIGDSSSLIKVKQETEKVALSDSSILLIGESGTGKELFAHSIHHASKRSSSSFVKVNCAGVPADLLATELFGSGYGEGSATATRISKVEAADGGTLFLDEIDELPLHIQVKLLDFLQETEVQNVGSSVTKKLGVRIVAATNKGLEDLVEEGEFSLDLYNRLNGVSIQIPNLIERKRDLTILVNHFIHKFNSLMQKQVKRLSKEAEEKLYQYQWPGNIRELESVLERAVNLVEGDLIEVTHLPDKLLTTTLNPIVPLADLIEKTEREALLTAIDQANGNRSKAAQLLNVSRTTFYEKLTKYDLV</sequence>
<dbReference type="STRING" id="1236973.JCM9157_4225"/>
<dbReference type="InterPro" id="IPR002197">
    <property type="entry name" value="HTH_Fis"/>
</dbReference>
<dbReference type="Pfam" id="PF02954">
    <property type="entry name" value="HTH_8"/>
    <property type="match status" value="1"/>
</dbReference>
<dbReference type="PROSITE" id="PS00676">
    <property type="entry name" value="SIGMA54_INTERACT_2"/>
    <property type="match status" value="1"/>
</dbReference>
<dbReference type="GO" id="GO:0005524">
    <property type="term" value="F:ATP binding"/>
    <property type="evidence" value="ECO:0007669"/>
    <property type="project" value="UniProtKB-KW"/>
</dbReference>
<keyword evidence="7" id="KW-1185">Reference proteome</keyword>
<dbReference type="InterPro" id="IPR027417">
    <property type="entry name" value="P-loop_NTPase"/>
</dbReference>
<evidence type="ECO:0000313" key="6">
    <source>
        <dbReference type="EMBL" id="GAE36984.1"/>
    </source>
</evidence>
<dbReference type="GO" id="GO:0043565">
    <property type="term" value="F:sequence-specific DNA binding"/>
    <property type="evidence" value="ECO:0007669"/>
    <property type="project" value="InterPro"/>
</dbReference>
<dbReference type="InterPro" id="IPR058031">
    <property type="entry name" value="AAA_lid_NorR"/>
</dbReference>